<evidence type="ECO:0000313" key="14">
    <source>
        <dbReference type="Proteomes" id="UP000467841"/>
    </source>
</evidence>
<dbReference type="GO" id="GO:0006397">
    <property type="term" value="P:mRNA processing"/>
    <property type="evidence" value="ECO:0007669"/>
    <property type="project" value="UniProtKB-KW"/>
</dbReference>
<keyword evidence="2" id="KW-0150">Chloroplast</keyword>
<dbReference type="PANTHER" id="PTHR48025:SF1">
    <property type="entry name" value="RRM DOMAIN-CONTAINING PROTEIN"/>
    <property type="match status" value="1"/>
</dbReference>
<keyword evidence="7 10" id="KW-0694">RNA-binding</keyword>
<dbReference type="Proteomes" id="UP000467841">
    <property type="component" value="Unassembled WGS sequence"/>
</dbReference>
<name>A0A6D2JQV1_9BRAS</name>
<keyword evidence="9" id="KW-0687">Ribonucleoprotein</keyword>
<comment type="subcellular location">
    <subcellularLocation>
        <location evidence="1">Plastid</location>
        <location evidence="1">Chloroplast</location>
    </subcellularLocation>
</comment>
<evidence type="ECO:0000313" key="13">
    <source>
        <dbReference type="EMBL" id="CAA7042174.1"/>
    </source>
</evidence>
<keyword evidence="3" id="KW-0597">Phosphoprotein</keyword>
<feature type="compositionally biased region" description="Gly residues" evidence="11">
    <location>
        <begin position="193"/>
        <end position="204"/>
    </location>
</feature>
<dbReference type="InterPro" id="IPR012677">
    <property type="entry name" value="Nucleotide-bd_a/b_plait_sf"/>
</dbReference>
<dbReference type="GO" id="GO:1901259">
    <property type="term" value="P:chloroplast rRNA processing"/>
    <property type="evidence" value="ECO:0007669"/>
    <property type="project" value="TreeGrafter"/>
</dbReference>
<evidence type="ECO:0000256" key="6">
    <source>
        <dbReference type="ARBA" id="ARBA00022737"/>
    </source>
</evidence>
<evidence type="ECO:0000256" key="10">
    <source>
        <dbReference type="PROSITE-ProRule" id="PRU00176"/>
    </source>
</evidence>
<evidence type="ECO:0000256" key="7">
    <source>
        <dbReference type="ARBA" id="ARBA00022884"/>
    </source>
</evidence>
<dbReference type="GO" id="GO:0009535">
    <property type="term" value="C:chloroplast thylakoid membrane"/>
    <property type="evidence" value="ECO:0007669"/>
    <property type="project" value="TreeGrafter"/>
</dbReference>
<dbReference type="InterPro" id="IPR000504">
    <property type="entry name" value="RRM_dom"/>
</dbReference>
<feature type="domain" description="RRM" evidence="12">
    <location>
        <begin position="209"/>
        <end position="287"/>
    </location>
</feature>
<dbReference type="PANTHER" id="PTHR48025">
    <property type="entry name" value="OS02G0815200 PROTEIN"/>
    <property type="match status" value="1"/>
</dbReference>
<dbReference type="GO" id="GO:0009409">
    <property type="term" value="P:response to cold"/>
    <property type="evidence" value="ECO:0007669"/>
    <property type="project" value="UniProtKB-ARBA"/>
</dbReference>
<reference evidence="13" key="1">
    <citation type="submission" date="2020-01" db="EMBL/GenBank/DDBJ databases">
        <authorList>
            <person name="Mishra B."/>
        </authorList>
    </citation>
    <scope>NUCLEOTIDE SEQUENCE [LARGE SCALE GENOMIC DNA]</scope>
</reference>
<keyword evidence="4" id="KW-0934">Plastid</keyword>
<dbReference type="GO" id="GO:1990904">
    <property type="term" value="C:ribonucleoprotein complex"/>
    <property type="evidence" value="ECO:0007669"/>
    <property type="project" value="UniProtKB-KW"/>
</dbReference>
<keyword evidence="5" id="KW-0507">mRNA processing</keyword>
<dbReference type="SUPFAM" id="SSF54928">
    <property type="entry name" value="RNA-binding domain, RBD"/>
    <property type="match status" value="2"/>
</dbReference>
<gene>
    <name evidence="13" type="ORF">MERR_LOCUS29409</name>
</gene>
<evidence type="ECO:0000256" key="4">
    <source>
        <dbReference type="ARBA" id="ARBA00022640"/>
    </source>
</evidence>
<dbReference type="InterPro" id="IPR048289">
    <property type="entry name" value="RRM2_NsCP33-like"/>
</dbReference>
<dbReference type="OrthoDB" id="439808at2759"/>
<evidence type="ECO:0000256" key="2">
    <source>
        <dbReference type="ARBA" id="ARBA00022528"/>
    </source>
</evidence>
<feature type="compositionally biased region" description="Low complexity" evidence="11">
    <location>
        <begin position="183"/>
        <end position="192"/>
    </location>
</feature>
<evidence type="ECO:0000256" key="8">
    <source>
        <dbReference type="ARBA" id="ARBA00022946"/>
    </source>
</evidence>
<dbReference type="FunFam" id="3.30.70.330:FF:000423">
    <property type="entry name" value="Ribonucleoprotein A, chloroplastic"/>
    <property type="match status" value="1"/>
</dbReference>
<organism evidence="13 14">
    <name type="scientific">Microthlaspi erraticum</name>
    <dbReference type="NCBI Taxonomy" id="1685480"/>
    <lineage>
        <taxon>Eukaryota</taxon>
        <taxon>Viridiplantae</taxon>
        <taxon>Streptophyta</taxon>
        <taxon>Embryophyta</taxon>
        <taxon>Tracheophyta</taxon>
        <taxon>Spermatophyta</taxon>
        <taxon>Magnoliopsida</taxon>
        <taxon>eudicotyledons</taxon>
        <taxon>Gunneridae</taxon>
        <taxon>Pentapetalae</taxon>
        <taxon>rosids</taxon>
        <taxon>malvids</taxon>
        <taxon>Brassicales</taxon>
        <taxon>Brassicaceae</taxon>
        <taxon>Coluteocarpeae</taxon>
        <taxon>Microthlaspi</taxon>
    </lineage>
</organism>
<feature type="domain" description="RRM" evidence="12">
    <location>
        <begin position="96"/>
        <end position="174"/>
    </location>
</feature>
<evidence type="ECO:0000259" key="12">
    <source>
        <dbReference type="PROSITE" id="PS50102"/>
    </source>
</evidence>
<evidence type="ECO:0000256" key="11">
    <source>
        <dbReference type="SAM" id="MobiDB-lite"/>
    </source>
</evidence>
<dbReference type="InterPro" id="IPR050502">
    <property type="entry name" value="Euk_RNA-bind_prot"/>
</dbReference>
<feature type="region of interest" description="Disordered" evidence="11">
    <location>
        <begin position="164"/>
        <end position="204"/>
    </location>
</feature>
<dbReference type="GO" id="GO:0003729">
    <property type="term" value="F:mRNA binding"/>
    <property type="evidence" value="ECO:0007669"/>
    <property type="project" value="TreeGrafter"/>
</dbReference>
<protein>
    <recommendedName>
        <fullName evidence="12">RRM domain-containing protein</fullName>
    </recommendedName>
</protein>
<sequence>MAASASSLALSTFNPKSLPFCVSRPASASLLPPSVSFKLNSESVSVSIFASPAAKWSSASSRFVRNVAVEEFEVEEGGIFADDAAPPQQQSFSADLKLFVGNLPFNVDSAQLAQLFESAGNVEIVEVIYDKVTGRSRGFGFVTMSSVSEVEAAAQQFNGYELDGRPLRVNAGPPPPKREDGFSRGPRSSFGSSGSGYGGGGGGSAGSGNRCYVGNLSWEVDDMALESLFAEQGKVVEARVIYDRDNGRSKGFGFVTYNSAEEVQNAIKKLDGADLDGRQIRVSEAQARPPRPRRFEADRVLGAKVLNSPIGTCLPGDTLSELRNNSNQRNLLADDRKEIDGSEEEDDELLVEVPTP</sequence>
<proteinExistence type="predicted"/>
<evidence type="ECO:0000256" key="5">
    <source>
        <dbReference type="ARBA" id="ARBA00022664"/>
    </source>
</evidence>
<accession>A0A6D2JQV1</accession>
<keyword evidence="6" id="KW-0677">Repeat</keyword>
<dbReference type="SMART" id="SM00360">
    <property type="entry name" value="RRM"/>
    <property type="match status" value="2"/>
</dbReference>
<feature type="region of interest" description="Disordered" evidence="11">
    <location>
        <begin position="331"/>
        <end position="356"/>
    </location>
</feature>
<evidence type="ECO:0000256" key="3">
    <source>
        <dbReference type="ARBA" id="ARBA00022553"/>
    </source>
</evidence>
<dbReference type="Pfam" id="PF00076">
    <property type="entry name" value="RRM_1"/>
    <property type="match status" value="2"/>
</dbReference>
<dbReference type="PROSITE" id="PS50102">
    <property type="entry name" value="RRM"/>
    <property type="match status" value="2"/>
</dbReference>
<evidence type="ECO:0000256" key="1">
    <source>
        <dbReference type="ARBA" id="ARBA00004229"/>
    </source>
</evidence>
<dbReference type="CDD" id="cd21608">
    <property type="entry name" value="RRM2_NsCP33_like"/>
    <property type="match status" value="1"/>
</dbReference>
<dbReference type="Gene3D" id="3.30.70.330">
    <property type="match status" value="2"/>
</dbReference>
<keyword evidence="14" id="KW-1185">Reference proteome</keyword>
<dbReference type="AlphaFoldDB" id="A0A6D2JQV1"/>
<dbReference type="InterPro" id="IPR035979">
    <property type="entry name" value="RBD_domain_sf"/>
</dbReference>
<keyword evidence="8" id="KW-0809">Transit peptide</keyword>
<comment type="caution">
    <text evidence="13">The sequence shown here is derived from an EMBL/GenBank/DDBJ whole genome shotgun (WGS) entry which is preliminary data.</text>
</comment>
<dbReference type="EMBL" id="CACVBM020001262">
    <property type="protein sequence ID" value="CAA7042174.1"/>
    <property type="molecule type" value="Genomic_DNA"/>
</dbReference>
<feature type="compositionally biased region" description="Acidic residues" evidence="11">
    <location>
        <begin position="341"/>
        <end position="350"/>
    </location>
</feature>
<evidence type="ECO:0000256" key="9">
    <source>
        <dbReference type="ARBA" id="ARBA00023274"/>
    </source>
</evidence>